<feature type="transmembrane region" description="Helical" evidence="5">
    <location>
        <begin position="153"/>
        <end position="175"/>
    </location>
</feature>
<evidence type="ECO:0000256" key="4">
    <source>
        <dbReference type="ARBA" id="ARBA00023136"/>
    </source>
</evidence>
<dbReference type="PANTHER" id="PTHR23503:SF108">
    <property type="entry name" value="MAJOR FACILITATOR SUPERFAMILY (MFS) PROFILE DOMAIN-CONTAINING PROTEIN"/>
    <property type="match status" value="1"/>
</dbReference>
<evidence type="ECO:0000313" key="7">
    <source>
        <dbReference type="EMBL" id="KAL3081814.1"/>
    </source>
</evidence>
<evidence type="ECO:0000256" key="3">
    <source>
        <dbReference type="ARBA" id="ARBA00022989"/>
    </source>
</evidence>
<comment type="caution">
    <text evidence="7">The sequence shown here is derived from an EMBL/GenBank/DDBJ whole genome shotgun (WGS) entry which is preliminary data.</text>
</comment>
<sequence length="273" mass="30801">MPFFAPAGRSLQTLLFAFIIGILNNFYQAYSSYYSISAAQSLQNFLNVSYAARGVELSEGKLLWLWSFNLNSLYIGNILGTVFTSWLCEHFGRKMILLLSNCGIFGASFFSTLAIVFLLPELFLISRIFGALLSSLNFCAFALFVIEFPSTKLRGLVIFVSGVCYNVVANIGMLLGMDVLLGQNLEILIGFGMVPSFFGILTSIALEETPKFLLLNRENTEKALKALQFYQGDSVDQKRALAEIVKEKQKNEEKQRPILQMLRELFTQRHLRY</sequence>
<evidence type="ECO:0000256" key="1">
    <source>
        <dbReference type="ARBA" id="ARBA00004141"/>
    </source>
</evidence>
<evidence type="ECO:0000256" key="5">
    <source>
        <dbReference type="SAM" id="Phobius"/>
    </source>
</evidence>
<evidence type="ECO:0000259" key="6">
    <source>
        <dbReference type="PROSITE" id="PS50850"/>
    </source>
</evidence>
<keyword evidence="3 5" id="KW-1133">Transmembrane helix</keyword>
<dbReference type="InterPro" id="IPR005828">
    <property type="entry name" value="MFS_sugar_transport-like"/>
</dbReference>
<dbReference type="Proteomes" id="UP001620626">
    <property type="component" value="Unassembled WGS sequence"/>
</dbReference>
<gene>
    <name evidence="7" type="ORF">niasHT_034005</name>
</gene>
<proteinExistence type="predicted"/>
<protein>
    <recommendedName>
        <fullName evidence="6">Major facilitator superfamily (MFS) profile domain-containing protein</fullName>
    </recommendedName>
</protein>
<dbReference type="InterPro" id="IPR020846">
    <property type="entry name" value="MFS_dom"/>
</dbReference>
<dbReference type="Gene3D" id="1.20.1250.20">
    <property type="entry name" value="MFS general substrate transporter like domains"/>
    <property type="match status" value="1"/>
</dbReference>
<keyword evidence="4 5" id="KW-0472">Membrane</keyword>
<evidence type="ECO:0000256" key="2">
    <source>
        <dbReference type="ARBA" id="ARBA00022692"/>
    </source>
</evidence>
<dbReference type="AlphaFoldDB" id="A0ABD2IP27"/>
<dbReference type="PROSITE" id="PS50850">
    <property type="entry name" value="MFS"/>
    <property type="match status" value="1"/>
</dbReference>
<feature type="transmembrane region" description="Helical" evidence="5">
    <location>
        <begin position="95"/>
        <end position="118"/>
    </location>
</feature>
<dbReference type="GO" id="GO:0016020">
    <property type="term" value="C:membrane"/>
    <property type="evidence" value="ECO:0007669"/>
    <property type="project" value="UniProtKB-SubCell"/>
</dbReference>
<organism evidence="7 8">
    <name type="scientific">Heterodera trifolii</name>
    <dbReference type="NCBI Taxonomy" id="157864"/>
    <lineage>
        <taxon>Eukaryota</taxon>
        <taxon>Metazoa</taxon>
        <taxon>Ecdysozoa</taxon>
        <taxon>Nematoda</taxon>
        <taxon>Chromadorea</taxon>
        <taxon>Rhabditida</taxon>
        <taxon>Tylenchina</taxon>
        <taxon>Tylenchomorpha</taxon>
        <taxon>Tylenchoidea</taxon>
        <taxon>Heteroderidae</taxon>
        <taxon>Heteroderinae</taxon>
        <taxon>Heterodera</taxon>
    </lineage>
</organism>
<dbReference type="InterPro" id="IPR036259">
    <property type="entry name" value="MFS_trans_sf"/>
</dbReference>
<dbReference type="InterPro" id="IPR045263">
    <property type="entry name" value="GLUT"/>
</dbReference>
<feature type="transmembrane region" description="Helical" evidence="5">
    <location>
        <begin position="65"/>
        <end position="88"/>
    </location>
</feature>
<dbReference type="PANTHER" id="PTHR23503">
    <property type="entry name" value="SOLUTE CARRIER FAMILY 2"/>
    <property type="match status" value="1"/>
</dbReference>
<keyword evidence="8" id="KW-1185">Reference proteome</keyword>
<feature type="transmembrane region" description="Helical" evidence="5">
    <location>
        <begin position="124"/>
        <end position="146"/>
    </location>
</feature>
<dbReference type="SUPFAM" id="SSF103473">
    <property type="entry name" value="MFS general substrate transporter"/>
    <property type="match status" value="1"/>
</dbReference>
<reference evidence="7 8" key="1">
    <citation type="submission" date="2024-10" db="EMBL/GenBank/DDBJ databases">
        <authorList>
            <person name="Kim D."/>
        </authorList>
    </citation>
    <scope>NUCLEOTIDE SEQUENCE [LARGE SCALE GENOMIC DNA]</scope>
    <source>
        <strain evidence="7">BH-2024</strain>
    </source>
</reference>
<name>A0ABD2IP27_9BILA</name>
<dbReference type="Pfam" id="PF00083">
    <property type="entry name" value="Sugar_tr"/>
    <property type="match status" value="1"/>
</dbReference>
<accession>A0ABD2IP27</accession>
<feature type="transmembrane region" description="Helical" evidence="5">
    <location>
        <begin position="187"/>
        <end position="206"/>
    </location>
</feature>
<dbReference type="EMBL" id="JBICBT010001127">
    <property type="protein sequence ID" value="KAL3081814.1"/>
    <property type="molecule type" value="Genomic_DNA"/>
</dbReference>
<evidence type="ECO:0000313" key="8">
    <source>
        <dbReference type="Proteomes" id="UP001620626"/>
    </source>
</evidence>
<feature type="domain" description="Major facilitator superfamily (MFS) profile" evidence="6">
    <location>
        <begin position="13"/>
        <end position="273"/>
    </location>
</feature>
<keyword evidence="2 5" id="KW-0812">Transmembrane</keyword>
<comment type="subcellular location">
    <subcellularLocation>
        <location evidence="1">Membrane</location>
        <topology evidence="1">Multi-pass membrane protein</topology>
    </subcellularLocation>
</comment>